<dbReference type="Proteomes" id="UP000326729">
    <property type="component" value="Unassembled WGS sequence"/>
</dbReference>
<organism evidence="1 2">
    <name type="scientific">Pseudomonas fluorescens</name>
    <dbReference type="NCBI Taxonomy" id="294"/>
    <lineage>
        <taxon>Bacteria</taxon>
        <taxon>Pseudomonadati</taxon>
        <taxon>Pseudomonadota</taxon>
        <taxon>Gammaproteobacteria</taxon>
        <taxon>Pseudomonadales</taxon>
        <taxon>Pseudomonadaceae</taxon>
        <taxon>Pseudomonas</taxon>
    </lineage>
</organism>
<dbReference type="RefSeq" id="WP_191630330.1">
    <property type="nucleotide sequence ID" value="NZ_CABVGY010000009.1"/>
</dbReference>
<evidence type="ECO:0000313" key="2">
    <source>
        <dbReference type="Proteomes" id="UP000326729"/>
    </source>
</evidence>
<dbReference type="EMBL" id="CABVGY010000009">
    <property type="protein sequence ID" value="VVM74719.1"/>
    <property type="molecule type" value="Genomic_DNA"/>
</dbReference>
<accession>A0A5E6S268</accession>
<evidence type="ECO:0000313" key="1">
    <source>
        <dbReference type="EMBL" id="VVM74719.1"/>
    </source>
</evidence>
<sequence length="55" mass="6130">MTIYLHERSAWEAAAAGYLLKNASLNGSFEVTAEIACQLADALIVEMRKRQWSSN</sequence>
<gene>
    <name evidence="1" type="ORF">PS659_02026</name>
</gene>
<proteinExistence type="predicted"/>
<dbReference type="AlphaFoldDB" id="A0A5E6S268"/>
<protein>
    <submittedName>
        <fullName evidence="1">Uncharacterized protein</fullName>
    </submittedName>
</protein>
<name>A0A5E6S268_PSEFL</name>
<reference evidence="1 2" key="1">
    <citation type="submission" date="2019-09" db="EMBL/GenBank/DDBJ databases">
        <authorList>
            <person name="Chandra G."/>
            <person name="Truman W A."/>
        </authorList>
    </citation>
    <scope>NUCLEOTIDE SEQUENCE [LARGE SCALE GENOMIC DNA]</scope>
    <source>
        <strain evidence="1">PS659</strain>
    </source>
</reference>